<dbReference type="InterPro" id="IPR018484">
    <property type="entry name" value="FGGY_N"/>
</dbReference>
<accession>A0A1Y3Y356</accession>
<dbReference type="CDD" id="cd07771">
    <property type="entry name" value="ASKHA_NBD_FGGY_RhaB-like"/>
    <property type="match status" value="1"/>
</dbReference>
<dbReference type="EMBL" id="NFIE01000001">
    <property type="protein sequence ID" value="OUN89917.1"/>
    <property type="molecule type" value="Genomic_DNA"/>
</dbReference>
<dbReference type="Pfam" id="PF02782">
    <property type="entry name" value="FGGY_C"/>
    <property type="match status" value="1"/>
</dbReference>
<dbReference type="RefSeq" id="WP_094334792.1">
    <property type="nucleotide sequence ID" value="NZ_NFIE01000001.1"/>
</dbReference>
<evidence type="ECO:0000313" key="9">
    <source>
        <dbReference type="EMBL" id="OUN89917.1"/>
    </source>
</evidence>
<evidence type="ECO:0000256" key="1">
    <source>
        <dbReference type="ARBA" id="ARBA00009156"/>
    </source>
</evidence>
<dbReference type="InterPro" id="IPR018485">
    <property type="entry name" value="FGGY_C"/>
</dbReference>
<dbReference type="AlphaFoldDB" id="A0A1Y3Y356"/>
<dbReference type="Proteomes" id="UP000195781">
    <property type="component" value="Unassembled WGS sequence"/>
</dbReference>
<comment type="similarity">
    <text evidence="1">Belongs to the FGGY kinase family.</text>
</comment>
<evidence type="ECO:0000256" key="2">
    <source>
        <dbReference type="ARBA" id="ARBA00022679"/>
    </source>
</evidence>
<dbReference type="PANTHER" id="PTHR43095">
    <property type="entry name" value="SUGAR KINASE"/>
    <property type="match status" value="1"/>
</dbReference>
<dbReference type="SUPFAM" id="SSF53067">
    <property type="entry name" value="Actin-like ATPase domain"/>
    <property type="match status" value="2"/>
</dbReference>
<dbReference type="OrthoDB" id="9761504at2"/>
<dbReference type="InterPro" id="IPR043129">
    <property type="entry name" value="ATPase_NBD"/>
</dbReference>
<dbReference type="GO" id="GO:0042732">
    <property type="term" value="P:D-xylose metabolic process"/>
    <property type="evidence" value="ECO:0007669"/>
    <property type="project" value="UniProtKB-KW"/>
</dbReference>
<evidence type="ECO:0000256" key="6">
    <source>
        <dbReference type="ARBA" id="ARBA00023308"/>
    </source>
</evidence>
<feature type="domain" description="Carbohydrate kinase FGGY N-terminal" evidence="7">
    <location>
        <begin position="12"/>
        <end position="249"/>
    </location>
</feature>
<dbReference type="GO" id="GO:0019301">
    <property type="term" value="P:rhamnose catabolic process"/>
    <property type="evidence" value="ECO:0007669"/>
    <property type="project" value="InterPro"/>
</dbReference>
<dbReference type="InterPro" id="IPR013449">
    <property type="entry name" value="Rhamnulokinase"/>
</dbReference>
<evidence type="ECO:0000256" key="4">
    <source>
        <dbReference type="ARBA" id="ARBA00022777"/>
    </source>
</evidence>
<protein>
    <submittedName>
        <fullName evidence="9">Rhamnulokinase</fullName>
    </submittedName>
</protein>
<evidence type="ECO:0000256" key="5">
    <source>
        <dbReference type="ARBA" id="ARBA00022840"/>
    </source>
</evidence>
<comment type="caution">
    <text evidence="9">The sequence shown here is derived from an EMBL/GenBank/DDBJ whole genome shotgun (WGS) entry which is preliminary data.</text>
</comment>
<proteinExistence type="inferred from homology"/>
<evidence type="ECO:0000256" key="3">
    <source>
        <dbReference type="ARBA" id="ARBA00022741"/>
    </source>
</evidence>
<organism evidence="9 10">
    <name type="scientific">[Collinsella] massiliensis</name>
    <dbReference type="NCBI Taxonomy" id="1232426"/>
    <lineage>
        <taxon>Bacteria</taxon>
        <taxon>Bacillati</taxon>
        <taxon>Actinomycetota</taxon>
        <taxon>Coriobacteriia</taxon>
        <taxon>Coriobacteriales</taxon>
        <taxon>Coriobacteriaceae</taxon>
        <taxon>Enorma</taxon>
    </lineage>
</organism>
<keyword evidence="4 9" id="KW-0418">Kinase</keyword>
<keyword evidence="3" id="KW-0547">Nucleotide-binding</keyword>
<dbReference type="InterPro" id="IPR050406">
    <property type="entry name" value="FGGY_Carb_Kinase"/>
</dbReference>
<dbReference type="Pfam" id="PF00370">
    <property type="entry name" value="FGGY_N"/>
    <property type="match status" value="1"/>
</dbReference>
<evidence type="ECO:0000313" key="10">
    <source>
        <dbReference type="Proteomes" id="UP000195781"/>
    </source>
</evidence>
<sequence length="497" mass="53760">MKMPEGARCHAAVDIGASSGRVLAGWVDDGRIRLEEVHRFDNVQRRVDGHDCWDLEMLFQGVLDGLSVCAARGLAPESIGIDTWGCDFVLLDEAGAVVGDAVSYRDARTDGIFERADAALDPAWLYARTGTQRQPFNTVYQLMALRAEHPEQLERAERLLMIPDYLVWRLTGARLNEYTDASTTGMLDARTGEWDGAVLRAAGIPERLLATPVMPGTVIRHLAPQVRERTGFDARVVLPASHDTASAFLAVPAQGDRSVFLSSGTWSLMGVELAEPVLTPESRARNFTNEGGFERRYRYLKNIMGLWMIQSVRRELNGVAYVEGKEPAATAAARIGGAAHEPYGFGDLIELARQAEPFEARVDVDDAAFLAPDSMIEAIRDACAAAGQPVPATPGELMRTIYVSLADSYAASVEQLRALTGRDFEAIHITGGGSQDAYLNQLTADACGLPVLAGPVEGTGLGNLIVQMIAAGTFASVDEARAAIARSFPIQRFDPAR</sequence>
<dbReference type="Gene3D" id="3.30.420.40">
    <property type="match status" value="2"/>
</dbReference>
<dbReference type="InterPro" id="IPR000577">
    <property type="entry name" value="Carb_kinase_FGGY"/>
</dbReference>
<name>A0A1Y3Y356_9ACTN</name>
<evidence type="ECO:0000259" key="8">
    <source>
        <dbReference type="Pfam" id="PF02782"/>
    </source>
</evidence>
<dbReference type="PIRSF" id="PIRSF000538">
    <property type="entry name" value="GlpK"/>
    <property type="match status" value="1"/>
</dbReference>
<keyword evidence="10" id="KW-1185">Reference proteome</keyword>
<keyword evidence="6" id="KW-0684">Rhamnose metabolism</keyword>
<evidence type="ECO:0000259" key="7">
    <source>
        <dbReference type="Pfam" id="PF00370"/>
    </source>
</evidence>
<gene>
    <name evidence="9" type="ORF">B5G02_00755</name>
</gene>
<dbReference type="GO" id="GO:0008993">
    <property type="term" value="F:rhamnulokinase activity"/>
    <property type="evidence" value="ECO:0007669"/>
    <property type="project" value="InterPro"/>
</dbReference>
<dbReference type="PANTHER" id="PTHR43095:SF2">
    <property type="entry name" value="GLUCONOKINASE"/>
    <property type="match status" value="1"/>
</dbReference>
<dbReference type="GO" id="GO:0005524">
    <property type="term" value="F:ATP binding"/>
    <property type="evidence" value="ECO:0007669"/>
    <property type="project" value="UniProtKB-KW"/>
</dbReference>
<keyword evidence="5" id="KW-0067">ATP-binding</keyword>
<keyword evidence="2" id="KW-0808">Transferase</keyword>
<feature type="domain" description="Carbohydrate kinase FGGY C-terminal" evidence="8">
    <location>
        <begin position="261"/>
        <end position="471"/>
    </location>
</feature>
<reference evidence="10" key="1">
    <citation type="submission" date="2017-04" db="EMBL/GenBank/DDBJ databases">
        <title>Function of individual gut microbiota members based on whole genome sequencing of pure cultures obtained from chicken caecum.</title>
        <authorList>
            <person name="Medvecky M."/>
            <person name="Cejkova D."/>
            <person name="Polansky O."/>
            <person name="Karasova D."/>
            <person name="Kubasova T."/>
            <person name="Cizek A."/>
            <person name="Rychlik I."/>
        </authorList>
    </citation>
    <scope>NUCLEOTIDE SEQUENCE [LARGE SCALE GENOMIC DNA]</scope>
    <source>
        <strain evidence="10">An5</strain>
    </source>
</reference>